<name>U5VYD0_9ACTN</name>
<feature type="active site" evidence="1">
    <location>
        <position position="250"/>
    </location>
</feature>
<dbReference type="Proteomes" id="UP000017746">
    <property type="component" value="Chromosome"/>
</dbReference>
<evidence type="ECO:0000313" key="5">
    <source>
        <dbReference type="EMBL" id="AGZ41787.1"/>
    </source>
</evidence>
<dbReference type="InterPro" id="IPR037460">
    <property type="entry name" value="SEST-like"/>
</dbReference>
<dbReference type="PATRIC" id="fig|1246995.3.peg.3556"/>
<dbReference type="eggNOG" id="COG2755">
    <property type="taxonomic scope" value="Bacteria"/>
</dbReference>
<dbReference type="InterPro" id="IPR013830">
    <property type="entry name" value="SGNH_hydro"/>
</dbReference>
<feature type="chain" id="PRO_5004665870" evidence="3">
    <location>
        <begin position="20"/>
        <end position="515"/>
    </location>
</feature>
<accession>U5VYD0</accession>
<proteinExistence type="predicted"/>
<dbReference type="Pfam" id="PF13472">
    <property type="entry name" value="Lipase_GDSL_2"/>
    <property type="match status" value="1"/>
</dbReference>
<dbReference type="InterPro" id="IPR036514">
    <property type="entry name" value="SGNH_hydro_sf"/>
</dbReference>
<dbReference type="EMBL" id="CP006272">
    <property type="protein sequence ID" value="AGZ41787.1"/>
    <property type="molecule type" value="Genomic_DNA"/>
</dbReference>
<dbReference type="GO" id="GO:0004806">
    <property type="term" value="F:triacylglycerol lipase activity"/>
    <property type="evidence" value="ECO:0007669"/>
    <property type="project" value="TreeGrafter"/>
</dbReference>
<organism evidence="5 6">
    <name type="scientific">Actinoplanes friuliensis DSM 7358</name>
    <dbReference type="NCBI Taxonomy" id="1246995"/>
    <lineage>
        <taxon>Bacteria</taxon>
        <taxon>Bacillati</taxon>
        <taxon>Actinomycetota</taxon>
        <taxon>Actinomycetes</taxon>
        <taxon>Micromonosporales</taxon>
        <taxon>Micromonosporaceae</taxon>
        <taxon>Actinoplanes</taxon>
    </lineage>
</organism>
<dbReference type="AlphaFoldDB" id="U5VYD0"/>
<feature type="domain" description="SGNH hydrolase-type esterase" evidence="4">
    <location>
        <begin position="246"/>
        <end position="502"/>
    </location>
</feature>
<sequence>MAALVVVALTLAGGPPAHADNTAAMTFPADGRLSIELIVAAGSYEPDFLSFVANDYDDTPLCSGSCGSGVWESPSEPAGTPFDIALGELDGSFQLSDDRYALQRDGTTVWTFTRRADKRNFAYTVRLTFLPGTGPGPGSGEPAPANRPPVFTEAPQQVDGVFPQPGSFRVAAQDPDGGPVTVTWSQLPLQPVKVDCVRSADGSVATCSTTARSGLDHAGEITFTATDAPGARATTKVLVRPANYVALGDSFSSGEGAPPFDAGTDTKADKCHRSKFAWARYLDIEAPLALSGHFACSGALATNVVRDSFKTERPQTAQLRSVANVPELVTVSVGGNDVGFGDIILTCYLTGLATRGREVGAGPCINRVRRAKQDIDRLLPARLPDVYRSIGAQLTAGGRAGRVLVVGYPNIMATGTAFKAHCLWLSGGAREALVGLGTYLDTRIAQIVATTRTSGVPVSYVSTLNVLAGHELCTGDAYVEAIVPNGGKTQLSGHPTAAGQQRMRGRVDAAIAAMR</sequence>
<gene>
    <name evidence="5" type="ORF">AFR_17545</name>
</gene>
<evidence type="ECO:0000259" key="4">
    <source>
        <dbReference type="Pfam" id="PF13472"/>
    </source>
</evidence>
<dbReference type="HOGENOM" id="CLU_528575_0_0_11"/>
<evidence type="ECO:0000313" key="6">
    <source>
        <dbReference type="Proteomes" id="UP000017746"/>
    </source>
</evidence>
<dbReference type="CDD" id="cd01823">
    <property type="entry name" value="SEST_like"/>
    <property type="match status" value="1"/>
</dbReference>
<evidence type="ECO:0000256" key="2">
    <source>
        <dbReference type="PIRSR" id="PIRSR637460-2"/>
    </source>
</evidence>
<dbReference type="PANTHER" id="PTHR37981:SF1">
    <property type="entry name" value="SGNH HYDROLASE-TYPE ESTERASE DOMAIN-CONTAINING PROTEIN"/>
    <property type="match status" value="1"/>
</dbReference>
<reference evidence="5 6" key="1">
    <citation type="journal article" date="2014" name="J. Biotechnol.">
        <title>Complete genome sequence of the actinobacterium Actinoplanes friuliensis HAG 010964, producer of the lipopeptide antibiotic friulimycin.</title>
        <authorList>
            <person name="Ruckert C."/>
            <person name="Szczepanowski R."/>
            <person name="Albersmeier A."/>
            <person name="Goesmann A."/>
            <person name="Fischer N."/>
            <person name="Steinkamper A."/>
            <person name="Puhler A."/>
            <person name="Biener R."/>
            <person name="Schwartz D."/>
            <person name="Kalinowski J."/>
        </authorList>
    </citation>
    <scope>NUCLEOTIDE SEQUENCE [LARGE SCALE GENOMIC DNA]</scope>
    <source>
        <strain evidence="5 6">DSM 7358</strain>
    </source>
</reference>
<protein>
    <submittedName>
        <fullName evidence="5">Esterase</fullName>
    </submittedName>
</protein>
<keyword evidence="2" id="KW-1015">Disulfide bond</keyword>
<keyword evidence="3" id="KW-0732">Signal</keyword>
<evidence type="ECO:0000256" key="1">
    <source>
        <dbReference type="PIRSR" id="PIRSR637460-1"/>
    </source>
</evidence>
<feature type="disulfide bond" evidence="2">
    <location>
        <begin position="422"/>
        <end position="473"/>
    </location>
</feature>
<dbReference type="KEGG" id="afs:AFR_17545"/>
<dbReference type="PANTHER" id="PTHR37981">
    <property type="entry name" value="LIPASE 2"/>
    <property type="match status" value="1"/>
</dbReference>
<dbReference type="STRING" id="1246995.AFR_17545"/>
<feature type="active site" evidence="1">
    <location>
        <position position="494"/>
    </location>
</feature>
<feature type="disulfide bond" evidence="2">
    <location>
        <begin position="271"/>
        <end position="296"/>
    </location>
</feature>
<keyword evidence="6" id="KW-1185">Reference proteome</keyword>
<feature type="signal peptide" evidence="3">
    <location>
        <begin position="1"/>
        <end position="19"/>
    </location>
</feature>
<feature type="disulfide bond" evidence="2">
    <location>
        <begin position="347"/>
        <end position="364"/>
    </location>
</feature>
<dbReference type="SUPFAM" id="SSF52266">
    <property type="entry name" value="SGNH hydrolase"/>
    <property type="match status" value="1"/>
</dbReference>
<dbReference type="GO" id="GO:0019433">
    <property type="term" value="P:triglyceride catabolic process"/>
    <property type="evidence" value="ECO:0007669"/>
    <property type="project" value="TreeGrafter"/>
</dbReference>
<dbReference type="Gene3D" id="3.40.50.1110">
    <property type="entry name" value="SGNH hydrolase"/>
    <property type="match status" value="1"/>
</dbReference>
<evidence type="ECO:0000256" key="3">
    <source>
        <dbReference type="SAM" id="SignalP"/>
    </source>
</evidence>